<proteinExistence type="predicted"/>
<sequence length="264" mass="28603">SAGWCVTAIAYKSQVVHHRVEAARPDGQRRQELLEYQAQEEGHGHASSSSAAAAAAATLPPPPPPPCRRRWRARHARVASARPAEPMRVHAAVAGVRLLVRRRRVQLRRRRHVLPLPVNPAGATGGDARGRGVHLRGDGGGGGGGGGAALAARRADLPGATTSHYYRRRLLGQRRDPRRRVLARARRSRRVPQRRPLRRVRPAAPGQVVHGALRVLLPQRRGGGDVAGGHGHRQAGRAVPQPDMTSQTLMIHPSNESARVIHDD</sequence>
<gene>
    <name evidence="2" type="ordered locus">Os01g0685400</name>
</gene>
<evidence type="ECO:0000256" key="1">
    <source>
        <dbReference type="SAM" id="MobiDB-lite"/>
    </source>
</evidence>
<reference evidence="3" key="2">
    <citation type="journal article" date="2008" name="Nucleic Acids Res.">
        <title>The rice annotation project database (RAP-DB): 2008 update.</title>
        <authorList>
            <consortium name="The rice annotation project (RAP)"/>
        </authorList>
    </citation>
    <scope>GENOME REANNOTATION</scope>
    <source>
        <strain evidence="3">cv. Nipponbare</strain>
    </source>
</reference>
<reference evidence="2 3" key="1">
    <citation type="journal article" date="2005" name="Nature">
        <title>The map-based sequence of the rice genome.</title>
        <authorList>
            <consortium name="International rice genome sequencing project (IRGSP)"/>
            <person name="Matsumoto T."/>
            <person name="Wu J."/>
            <person name="Kanamori H."/>
            <person name="Katayose Y."/>
            <person name="Fujisawa M."/>
            <person name="Namiki N."/>
            <person name="Mizuno H."/>
            <person name="Yamamoto K."/>
            <person name="Antonio B.A."/>
            <person name="Baba T."/>
            <person name="Sakata K."/>
            <person name="Nagamura Y."/>
            <person name="Aoki H."/>
            <person name="Arikawa K."/>
            <person name="Arita K."/>
            <person name="Bito T."/>
            <person name="Chiden Y."/>
            <person name="Fujitsuka N."/>
            <person name="Fukunaka R."/>
            <person name="Hamada M."/>
            <person name="Harada C."/>
            <person name="Hayashi A."/>
            <person name="Hijishita S."/>
            <person name="Honda M."/>
            <person name="Hosokawa S."/>
            <person name="Ichikawa Y."/>
            <person name="Idonuma A."/>
            <person name="Iijima M."/>
            <person name="Ikeda M."/>
            <person name="Ikeno M."/>
            <person name="Ito K."/>
            <person name="Ito S."/>
            <person name="Ito T."/>
            <person name="Ito Y."/>
            <person name="Ito Y."/>
            <person name="Iwabuchi A."/>
            <person name="Kamiya K."/>
            <person name="Karasawa W."/>
            <person name="Kurita K."/>
            <person name="Katagiri S."/>
            <person name="Kikuta A."/>
            <person name="Kobayashi H."/>
            <person name="Kobayashi N."/>
            <person name="Machita K."/>
            <person name="Maehara T."/>
            <person name="Masukawa M."/>
            <person name="Mizubayashi T."/>
            <person name="Mukai Y."/>
            <person name="Nagasaki H."/>
            <person name="Nagata Y."/>
            <person name="Naito S."/>
            <person name="Nakashima M."/>
            <person name="Nakama Y."/>
            <person name="Nakamichi Y."/>
            <person name="Nakamura M."/>
            <person name="Meguro A."/>
            <person name="Negishi M."/>
            <person name="Ohta I."/>
            <person name="Ohta T."/>
            <person name="Okamoto M."/>
            <person name="Ono N."/>
            <person name="Saji S."/>
            <person name="Sakaguchi M."/>
            <person name="Sakai K."/>
            <person name="Shibata M."/>
            <person name="Shimokawa T."/>
            <person name="Song J."/>
            <person name="Takazaki Y."/>
            <person name="Terasawa K."/>
            <person name="Tsugane M."/>
            <person name="Tsuji K."/>
            <person name="Ueda S."/>
            <person name="Waki K."/>
            <person name="Yamagata H."/>
            <person name="Yamamoto M."/>
            <person name="Yamamoto S."/>
            <person name="Yamane H."/>
            <person name="Yoshiki S."/>
            <person name="Yoshihara R."/>
            <person name="Yukawa K."/>
            <person name="Zhong H."/>
            <person name="Yano M."/>
            <person name="Yuan Q."/>
            <person name="Ouyang S."/>
            <person name="Liu J."/>
            <person name="Jones K.M."/>
            <person name="Gansberger K."/>
            <person name="Moffat K."/>
            <person name="Hill J."/>
            <person name="Bera J."/>
            <person name="Fadrosh D."/>
            <person name="Jin S."/>
            <person name="Johri S."/>
            <person name="Kim M."/>
            <person name="Overton L."/>
            <person name="Reardon M."/>
            <person name="Tsitrin T."/>
            <person name="Vuong H."/>
            <person name="Weaver B."/>
            <person name="Ciecko A."/>
            <person name="Tallon L."/>
            <person name="Jackson J."/>
            <person name="Pai G."/>
            <person name="Aken S.V."/>
            <person name="Utterback T."/>
            <person name="Reidmuller S."/>
            <person name="Feldblyum T."/>
            <person name="Hsiao J."/>
            <person name="Zismann V."/>
            <person name="Iobst S."/>
            <person name="de Vazeille A.R."/>
            <person name="Buell C.R."/>
            <person name="Ying K."/>
            <person name="Li Y."/>
            <person name="Lu T."/>
            <person name="Huang Y."/>
            <person name="Zhao Q."/>
            <person name="Feng Q."/>
            <person name="Zhang L."/>
            <person name="Zhu J."/>
            <person name="Weng Q."/>
            <person name="Mu J."/>
            <person name="Lu Y."/>
            <person name="Fan D."/>
            <person name="Liu Y."/>
            <person name="Guan J."/>
            <person name="Zhang Y."/>
            <person name="Yu S."/>
            <person name="Liu X."/>
            <person name="Zhang Y."/>
            <person name="Hong G."/>
            <person name="Han B."/>
            <person name="Choisne N."/>
            <person name="Demange N."/>
            <person name="Orjeda G."/>
            <person name="Samain S."/>
            <person name="Cattolico L."/>
            <person name="Pelletier E."/>
            <person name="Couloux A."/>
            <person name="Segurens B."/>
            <person name="Wincker P."/>
            <person name="D'Hont A."/>
            <person name="Scarpelli C."/>
            <person name="Weissenbach J."/>
            <person name="Salanoubat M."/>
            <person name="Quetier F."/>
            <person name="Yu Y."/>
            <person name="Kim H.R."/>
            <person name="Rambo T."/>
            <person name="Currie J."/>
            <person name="Collura K."/>
            <person name="Luo M."/>
            <person name="Yang T."/>
            <person name="Ammiraju J.S.S."/>
            <person name="Engler F."/>
            <person name="Soderlund C."/>
            <person name="Wing R.A."/>
            <person name="Palmer L.E."/>
            <person name="de la Bastide M."/>
            <person name="Spiegel L."/>
            <person name="Nascimento L."/>
            <person name="Zutavern T."/>
            <person name="O'Shaughnessy A."/>
            <person name="Dike S."/>
            <person name="Dedhia N."/>
            <person name="Preston R."/>
            <person name="Balija V."/>
            <person name="McCombie W.R."/>
            <person name="Chow T."/>
            <person name="Chen H."/>
            <person name="Chung M."/>
            <person name="Chen C."/>
            <person name="Shaw J."/>
            <person name="Wu H."/>
            <person name="Hsiao K."/>
            <person name="Chao Y."/>
            <person name="Chu M."/>
            <person name="Cheng C."/>
            <person name="Hour A."/>
            <person name="Lee P."/>
            <person name="Lin S."/>
            <person name="Lin Y."/>
            <person name="Liou J."/>
            <person name="Liu S."/>
            <person name="Hsing Y."/>
            <person name="Raghuvanshi S."/>
            <person name="Mohanty A."/>
            <person name="Bharti A.K."/>
            <person name="Gaur A."/>
            <person name="Gupta V."/>
            <person name="Kumar D."/>
            <person name="Ravi V."/>
            <person name="Vij S."/>
            <person name="Kapur A."/>
            <person name="Khurana P."/>
            <person name="Khurana P."/>
            <person name="Khurana J.P."/>
            <person name="Tyagi A.K."/>
            <person name="Gaikwad K."/>
            <person name="Singh A."/>
            <person name="Dalal V."/>
            <person name="Srivastava S."/>
            <person name="Dixit A."/>
            <person name="Pal A.K."/>
            <person name="Ghazi I.A."/>
            <person name="Yadav M."/>
            <person name="Pandit A."/>
            <person name="Bhargava A."/>
            <person name="Sureshbabu K."/>
            <person name="Batra K."/>
            <person name="Sharma T.R."/>
            <person name="Mohapatra T."/>
            <person name="Singh N.K."/>
            <person name="Messing J."/>
            <person name="Nelson A.B."/>
            <person name="Fuks G."/>
            <person name="Kavchok S."/>
            <person name="Keizer G."/>
            <person name="Linton E."/>
            <person name="Llaca V."/>
            <person name="Song R."/>
            <person name="Tanyolac B."/>
            <person name="Young S."/>
            <person name="Ho-Il K."/>
            <person name="Hahn J.H."/>
            <person name="Sangsakoo G."/>
            <person name="Vanavichit A."/>
            <person name="de Mattos Luiz.A.T."/>
            <person name="Zimmer P.D."/>
            <person name="Malone G."/>
            <person name="Dellagostin O."/>
            <person name="de Oliveira A.C."/>
            <person name="Bevan M."/>
            <person name="Bancroft I."/>
            <person name="Minx P."/>
            <person name="Cordum H."/>
            <person name="Wilson R."/>
            <person name="Cheng Z."/>
            <person name="Jin W."/>
            <person name="Jiang J."/>
            <person name="Leong S.A."/>
            <person name="Iwama H."/>
            <person name="Gojobori T."/>
            <person name="Itoh T."/>
            <person name="Niimura Y."/>
            <person name="Fujii Y."/>
            <person name="Habara T."/>
            <person name="Sakai H."/>
            <person name="Sato Y."/>
            <person name="Wilson G."/>
            <person name="Kumar K."/>
            <person name="McCouch S."/>
            <person name="Juretic N."/>
            <person name="Hoen D."/>
            <person name="Wright S."/>
            <person name="Bruskiewich R."/>
            <person name="Bureau T."/>
            <person name="Miyao A."/>
            <person name="Hirochika H."/>
            <person name="Nishikawa T."/>
            <person name="Kadowaki K."/>
            <person name="Sugiura M."/>
            <person name="Burr B."/>
            <person name="Sasaki T."/>
        </authorList>
    </citation>
    <scope>NUCLEOTIDE SEQUENCE [LARGE SCALE GENOMIC DNA]</scope>
    <source>
        <strain evidence="3">cv. Nipponbare</strain>
    </source>
</reference>
<evidence type="ECO:0000313" key="2">
    <source>
        <dbReference type="EMBL" id="BAH91239.1"/>
    </source>
</evidence>
<feature type="region of interest" description="Disordered" evidence="1">
    <location>
        <begin position="38"/>
        <end position="69"/>
    </location>
</feature>
<dbReference type="AlphaFoldDB" id="C7IWV3"/>
<dbReference type="KEGG" id="dosa:Os01g0685400"/>
<evidence type="ECO:0000313" key="3">
    <source>
        <dbReference type="Proteomes" id="UP000000763"/>
    </source>
</evidence>
<organism evidence="2 3">
    <name type="scientific">Oryza sativa subsp. japonica</name>
    <name type="common">Rice</name>
    <dbReference type="NCBI Taxonomy" id="39947"/>
    <lineage>
        <taxon>Eukaryota</taxon>
        <taxon>Viridiplantae</taxon>
        <taxon>Streptophyta</taxon>
        <taxon>Embryophyta</taxon>
        <taxon>Tracheophyta</taxon>
        <taxon>Spermatophyta</taxon>
        <taxon>Magnoliopsida</taxon>
        <taxon>Liliopsida</taxon>
        <taxon>Poales</taxon>
        <taxon>Poaceae</taxon>
        <taxon>BOP clade</taxon>
        <taxon>Oryzoideae</taxon>
        <taxon>Oryzeae</taxon>
        <taxon>Oryzinae</taxon>
        <taxon>Oryza</taxon>
        <taxon>Oryza sativa</taxon>
    </lineage>
</organism>
<dbReference type="EMBL" id="AP008207">
    <property type="protein sequence ID" value="BAH91239.1"/>
    <property type="molecule type" value="Genomic_DNA"/>
</dbReference>
<dbReference type="Proteomes" id="UP000000763">
    <property type="component" value="Chromosome 1"/>
</dbReference>
<accession>C7IWV3</accession>
<protein>
    <submittedName>
        <fullName evidence="2">Os01g0685400 protein</fullName>
    </submittedName>
</protein>
<feature type="non-terminal residue" evidence="2">
    <location>
        <position position="1"/>
    </location>
</feature>
<name>C7IWV3_ORYSJ</name>
<feature type="compositionally biased region" description="Low complexity" evidence="1">
    <location>
        <begin position="46"/>
        <end position="58"/>
    </location>
</feature>
<feature type="region of interest" description="Disordered" evidence="1">
    <location>
        <begin position="220"/>
        <end position="243"/>
    </location>
</feature>